<organism evidence="2 3">
    <name type="scientific">Azotobacter chroococcum</name>
    <dbReference type="NCBI Taxonomy" id="353"/>
    <lineage>
        <taxon>Bacteria</taxon>
        <taxon>Pseudomonadati</taxon>
        <taxon>Pseudomonadota</taxon>
        <taxon>Gammaproteobacteria</taxon>
        <taxon>Pseudomonadales</taxon>
        <taxon>Pseudomonadaceae</taxon>
        <taxon>Azotobacter</taxon>
    </lineage>
</organism>
<dbReference type="InterPro" id="IPR001387">
    <property type="entry name" value="Cro/C1-type_HTH"/>
</dbReference>
<dbReference type="EMBL" id="CP066310">
    <property type="protein sequence ID" value="QQE90245.1"/>
    <property type="molecule type" value="Genomic_DNA"/>
</dbReference>
<dbReference type="Pfam" id="PF13560">
    <property type="entry name" value="HTH_31"/>
    <property type="match status" value="1"/>
</dbReference>
<gene>
    <name evidence="2" type="ORF">GKQ51_08100</name>
</gene>
<evidence type="ECO:0000313" key="3">
    <source>
        <dbReference type="Proteomes" id="UP000596192"/>
    </source>
</evidence>
<feature type="domain" description="HTH cro/C1-type" evidence="1">
    <location>
        <begin position="9"/>
        <end position="68"/>
    </location>
</feature>
<dbReference type="RefSeq" id="WP_198867640.1">
    <property type="nucleotide sequence ID" value="NZ_CP066310.1"/>
</dbReference>
<dbReference type="Proteomes" id="UP000596192">
    <property type="component" value="Chromosome"/>
</dbReference>
<dbReference type="SUPFAM" id="SSF47413">
    <property type="entry name" value="lambda repressor-like DNA-binding domains"/>
    <property type="match status" value="1"/>
</dbReference>
<dbReference type="CDD" id="cd00093">
    <property type="entry name" value="HTH_XRE"/>
    <property type="match status" value="1"/>
</dbReference>
<dbReference type="GO" id="GO:0003677">
    <property type="term" value="F:DNA binding"/>
    <property type="evidence" value="ECO:0007669"/>
    <property type="project" value="InterPro"/>
</dbReference>
<sequence length="125" mass="13774">MFTQFGKVLRKIRIDRGMLLKDMAEGFGVSSAFLSAVETGKKSIPNGFVERAALFLGYAKGSAEWDELQDAAAISKGEIALATQGLTQKHQETALAFARHFEEMAPADLDKVLQLLNATKKRREE</sequence>
<evidence type="ECO:0000259" key="1">
    <source>
        <dbReference type="PROSITE" id="PS50943"/>
    </source>
</evidence>
<reference evidence="2 3" key="1">
    <citation type="submission" date="2020-12" db="EMBL/GenBank/DDBJ databases">
        <title>Genomic Analysis and Response surface optimization of nitrogen-fixing conditions for A. chroococcum strain HR1, Isolation from rhizosphere soil.</title>
        <authorList>
            <person name="Li J."/>
            <person name="Yang H."/>
            <person name="Liu H."/>
            <person name="Wang C."/>
            <person name="Tian Y."/>
            <person name="Lu X.Y."/>
        </authorList>
    </citation>
    <scope>NUCLEOTIDE SEQUENCE [LARGE SCALE GENOMIC DNA]</scope>
    <source>
        <strain evidence="2 3">HR1</strain>
    </source>
</reference>
<dbReference type="InterPro" id="IPR010982">
    <property type="entry name" value="Lambda_DNA-bd_dom_sf"/>
</dbReference>
<accession>A0AAP9YF71</accession>
<dbReference type="Gene3D" id="1.10.260.40">
    <property type="entry name" value="lambda repressor-like DNA-binding domains"/>
    <property type="match status" value="1"/>
</dbReference>
<name>A0AAP9YF71_9GAMM</name>
<dbReference type="PROSITE" id="PS50943">
    <property type="entry name" value="HTH_CROC1"/>
    <property type="match status" value="1"/>
</dbReference>
<dbReference type="AlphaFoldDB" id="A0AAP9YF71"/>
<proteinExistence type="predicted"/>
<protein>
    <submittedName>
        <fullName evidence="2">Helix-turn-helix transcriptional regulator</fullName>
    </submittedName>
</protein>
<evidence type="ECO:0000313" key="2">
    <source>
        <dbReference type="EMBL" id="QQE90245.1"/>
    </source>
</evidence>